<dbReference type="InterPro" id="IPR038770">
    <property type="entry name" value="Na+/solute_symporter_sf"/>
</dbReference>
<dbReference type="EMBL" id="JAGTXO010000020">
    <property type="protein sequence ID" value="KAG8462552.1"/>
    <property type="molecule type" value="Genomic_DNA"/>
</dbReference>
<keyword evidence="4 6" id="KW-1133">Transmembrane helix</keyword>
<protein>
    <submittedName>
        <fullName evidence="7">Uncharacterized protein</fullName>
    </submittedName>
</protein>
<dbReference type="AlphaFoldDB" id="A0A8J5XEX2"/>
<proteinExistence type="inferred from homology"/>
<name>A0A8J5XEX2_DIALT</name>
<dbReference type="Gene3D" id="1.20.1530.20">
    <property type="match status" value="1"/>
</dbReference>
<comment type="caution">
    <text evidence="7">The sequence shown here is derived from an EMBL/GenBank/DDBJ whole genome shotgun (WGS) entry which is preliminary data.</text>
</comment>
<dbReference type="OrthoDB" id="203097at2759"/>
<gene>
    <name evidence="7" type="ORF">KFE25_010377</name>
</gene>
<accession>A0A8J5XEX2</accession>
<sequence length="360" mass="38140">MQDDTTLLSSVLGNFFLFLLILGMAGTTDLTGFREKLRNVRGIGCGLATQFLLLPFLGFCAVKAFNLERLYGVMLLIVTSSPGGGFSGWWCSIGNADIALSVAMTTVSTLFSIGMLPLNIFVYVQALYGLSVPLNWGGIMTSVAVVIAGVVIGLMLGTKLPKHKKTFNRIGTVGGLANIAVGLATGSSSTTSVWSLPASWFLGVGSPCVFGLVLAFIIARVLLRCTGPEAVAICIECCYQNTALAIAVAVSVFSPEEAPLAILVPLYYGVIEIMLIALFALGAWQLGWTYAPRTDSIFKCVTGNYQPGVLEPLKGHLSHDRMIASAPEPVAIHRGAERNSFEPVVRMADPADVKPSGLDA</sequence>
<feature type="transmembrane region" description="Helical" evidence="6">
    <location>
        <begin position="12"/>
        <end position="31"/>
    </location>
</feature>
<feature type="transmembrane region" description="Helical" evidence="6">
    <location>
        <begin position="200"/>
        <end position="223"/>
    </location>
</feature>
<dbReference type="Pfam" id="PF01758">
    <property type="entry name" value="SBF"/>
    <property type="match status" value="1"/>
</dbReference>
<evidence type="ECO:0000256" key="5">
    <source>
        <dbReference type="ARBA" id="ARBA00023136"/>
    </source>
</evidence>
<comment type="similarity">
    <text evidence="2">Belongs to the bile acid:sodium symporter (BASS) (TC 2.A.28) family.</text>
</comment>
<dbReference type="OMA" id="CTMEIFK"/>
<reference evidence="7" key="1">
    <citation type="submission" date="2021-05" db="EMBL/GenBank/DDBJ databases">
        <title>The genome of the haptophyte Pavlova lutheri (Diacronema luteri, Pavlovales) - a model for lipid biosynthesis in eukaryotic algae.</title>
        <authorList>
            <person name="Hulatt C.J."/>
            <person name="Posewitz M.C."/>
        </authorList>
    </citation>
    <scope>NUCLEOTIDE SEQUENCE</scope>
    <source>
        <strain evidence="7">NIVA-4/92</strain>
    </source>
</reference>
<dbReference type="InterPro" id="IPR002657">
    <property type="entry name" value="BilAc:Na_symport/Acr3"/>
</dbReference>
<dbReference type="GO" id="GO:0016020">
    <property type="term" value="C:membrane"/>
    <property type="evidence" value="ECO:0007669"/>
    <property type="project" value="UniProtKB-SubCell"/>
</dbReference>
<evidence type="ECO:0000256" key="2">
    <source>
        <dbReference type="ARBA" id="ARBA00006528"/>
    </source>
</evidence>
<evidence type="ECO:0000313" key="7">
    <source>
        <dbReference type="EMBL" id="KAG8462552.1"/>
    </source>
</evidence>
<dbReference type="PANTHER" id="PTHR10361:SF28">
    <property type="entry name" value="P3 PROTEIN-RELATED"/>
    <property type="match status" value="1"/>
</dbReference>
<evidence type="ECO:0000256" key="6">
    <source>
        <dbReference type="SAM" id="Phobius"/>
    </source>
</evidence>
<keyword evidence="5 6" id="KW-0472">Membrane</keyword>
<evidence type="ECO:0000256" key="1">
    <source>
        <dbReference type="ARBA" id="ARBA00004141"/>
    </source>
</evidence>
<feature type="transmembrane region" description="Helical" evidence="6">
    <location>
        <begin position="266"/>
        <end position="284"/>
    </location>
</feature>
<dbReference type="PANTHER" id="PTHR10361">
    <property type="entry name" value="SODIUM-BILE ACID COTRANSPORTER"/>
    <property type="match status" value="1"/>
</dbReference>
<feature type="transmembrane region" description="Helical" evidence="6">
    <location>
        <begin position="170"/>
        <end position="188"/>
    </location>
</feature>
<evidence type="ECO:0000256" key="3">
    <source>
        <dbReference type="ARBA" id="ARBA00022692"/>
    </source>
</evidence>
<organism evidence="7 8">
    <name type="scientific">Diacronema lutheri</name>
    <name type="common">Unicellular marine alga</name>
    <name type="synonym">Monochrysis lutheri</name>
    <dbReference type="NCBI Taxonomy" id="2081491"/>
    <lineage>
        <taxon>Eukaryota</taxon>
        <taxon>Haptista</taxon>
        <taxon>Haptophyta</taxon>
        <taxon>Pavlovophyceae</taxon>
        <taxon>Pavlovales</taxon>
        <taxon>Pavlovaceae</taxon>
        <taxon>Diacronema</taxon>
    </lineage>
</organism>
<evidence type="ECO:0000313" key="8">
    <source>
        <dbReference type="Proteomes" id="UP000751190"/>
    </source>
</evidence>
<keyword evidence="8" id="KW-1185">Reference proteome</keyword>
<evidence type="ECO:0000256" key="4">
    <source>
        <dbReference type="ARBA" id="ARBA00022989"/>
    </source>
</evidence>
<feature type="transmembrane region" description="Helical" evidence="6">
    <location>
        <begin position="71"/>
        <end position="91"/>
    </location>
</feature>
<dbReference type="InterPro" id="IPR004710">
    <property type="entry name" value="Bilac:Na_transpt"/>
</dbReference>
<dbReference type="Proteomes" id="UP000751190">
    <property type="component" value="Unassembled WGS sequence"/>
</dbReference>
<feature type="transmembrane region" description="Helical" evidence="6">
    <location>
        <begin position="136"/>
        <end position="158"/>
    </location>
</feature>
<feature type="transmembrane region" description="Helical" evidence="6">
    <location>
        <begin position="43"/>
        <end position="65"/>
    </location>
</feature>
<feature type="transmembrane region" description="Helical" evidence="6">
    <location>
        <begin position="98"/>
        <end position="124"/>
    </location>
</feature>
<feature type="transmembrane region" description="Helical" evidence="6">
    <location>
        <begin position="230"/>
        <end position="254"/>
    </location>
</feature>
<keyword evidence="3 6" id="KW-0812">Transmembrane</keyword>
<comment type="subcellular location">
    <subcellularLocation>
        <location evidence="1">Membrane</location>
        <topology evidence="1">Multi-pass membrane protein</topology>
    </subcellularLocation>
</comment>